<organism evidence="2 3">
    <name type="scientific">Pontibacter silvestris</name>
    <dbReference type="NCBI Taxonomy" id="2305183"/>
    <lineage>
        <taxon>Bacteria</taxon>
        <taxon>Pseudomonadati</taxon>
        <taxon>Bacteroidota</taxon>
        <taxon>Cytophagia</taxon>
        <taxon>Cytophagales</taxon>
        <taxon>Hymenobacteraceae</taxon>
        <taxon>Pontibacter</taxon>
    </lineage>
</organism>
<feature type="coiled-coil region" evidence="1">
    <location>
        <begin position="89"/>
        <end position="116"/>
    </location>
</feature>
<dbReference type="SUPFAM" id="SSF46689">
    <property type="entry name" value="Homeodomain-like"/>
    <property type="match status" value="1"/>
</dbReference>
<proteinExistence type="predicted"/>
<keyword evidence="1" id="KW-0175">Coiled coil</keyword>
<dbReference type="Pfam" id="PF13565">
    <property type="entry name" value="HTH_32"/>
    <property type="match status" value="1"/>
</dbReference>
<sequence length="139" mass="15781">MGKIRVVELNEKERKALAEGFRTGKSHAFRKNCQLVLLKSEGRASKEVGGILQINVVTVNSWLDRYEAEGIEGLRVKPGRGRKQVLDPEADKEKVRQAVEKERQRLKQAKLILEQDLGKQFSLKTLKRFLKKVAADTKG</sequence>
<dbReference type="InterPro" id="IPR009057">
    <property type="entry name" value="Homeodomain-like_sf"/>
</dbReference>
<comment type="caution">
    <text evidence="2">The sequence shown here is derived from an EMBL/GenBank/DDBJ whole genome shotgun (WGS) entry which is preliminary data.</text>
</comment>
<reference evidence="3" key="1">
    <citation type="journal article" date="2019" name="Int. J. Syst. Evol. Microbiol.">
        <title>The Global Catalogue of Microorganisms (GCM) 10K type strain sequencing project: providing services to taxonomists for standard genome sequencing and annotation.</title>
        <authorList>
            <consortium name="The Broad Institute Genomics Platform"/>
            <consortium name="The Broad Institute Genome Sequencing Center for Infectious Disease"/>
            <person name="Wu L."/>
            <person name="Ma J."/>
        </authorList>
    </citation>
    <scope>NUCLEOTIDE SEQUENCE [LARGE SCALE GENOMIC DNA]</scope>
    <source>
        <strain evidence="3">JCM 16545</strain>
    </source>
</reference>
<keyword evidence="3" id="KW-1185">Reference proteome</keyword>
<evidence type="ECO:0000313" key="2">
    <source>
        <dbReference type="EMBL" id="MFD2068894.1"/>
    </source>
</evidence>
<dbReference type="RefSeq" id="WP_229957735.1">
    <property type="nucleotide sequence ID" value="NZ_JAJJWI010000001.1"/>
</dbReference>
<name>A0ABW4X2J8_9BACT</name>
<gene>
    <name evidence="2" type="ORF">ACFSKU_18535</name>
</gene>
<dbReference type="Proteomes" id="UP001597369">
    <property type="component" value="Unassembled WGS sequence"/>
</dbReference>
<evidence type="ECO:0000256" key="1">
    <source>
        <dbReference type="SAM" id="Coils"/>
    </source>
</evidence>
<dbReference type="EMBL" id="JBHUHV010000058">
    <property type="protein sequence ID" value="MFD2068894.1"/>
    <property type="molecule type" value="Genomic_DNA"/>
</dbReference>
<accession>A0ABW4X2J8</accession>
<evidence type="ECO:0000313" key="3">
    <source>
        <dbReference type="Proteomes" id="UP001597369"/>
    </source>
</evidence>
<protein>
    <submittedName>
        <fullName evidence="2">Helix-turn-helix domain-containing protein</fullName>
    </submittedName>
</protein>